<keyword evidence="2" id="KW-1185">Reference proteome</keyword>
<accession>B8IHS4</accession>
<dbReference type="EMBL" id="CP001349">
    <property type="protein sequence ID" value="ACL55962.1"/>
    <property type="molecule type" value="Genomic_DNA"/>
</dbReference>
<dbReference type="InterPro" id="IPR035948">
    <property type="entry name" value="YwqG-like_sf"/>
</dbReference>
<protein>
    <recommendedName>
        <fullName evidence="3">DUF1963 domain-containing protein</fullName>
    </recommendedName>
</protein>
<dbReference type="Proteomes" id="UP000008207">
    <property type="component" value="Chromosome"/>
</dbReference>
<dbReference type="HOGENOM" id="CLU_568406_0_0_5"/>
<evidence type="ECO:0008006" key="3">
    <source>
        <dbReference type="Google" id="ProtNLM"/>
    </source>
</evidence>
<gene>
    <name evidence="1" type="ordered locus">Mnod_0949</name>
</gene>
<evidence type="ECO:0000313" key="2">
    <source>
        <dbReference type="Proteomes" id="UP000008207"/>
    </source>
</evidence>
<organism evidence="1 2">
    <name type="scientific">Methylobacterium nodulans (strain LMG 21967 / CNCM I-2342 / ORS 2060)</name>
    <dbReference type="NCBI Taxonomy" id="460265"/>
    <lineage>
        <taxon>Bacteria</taxon>
        <taxon>Pseudomonadati</taxon>
        <taxon>Pseudomonadota</taxon>
        <taxon>Alphaproteobacteria</taxon>
        <taxon>Hyphomicrobiales</taxon>
        <taxon>Methylobacteriaceae</taxon>
        <taxon>Methylobacterium</taxon>
    </lineage>
</organism>
<proteinExistence type="predicted"/>
<evidence type="ECO:0000313" key="1">
    <source>
        <dbReference type="EMBL" id="ACL55962.1"/>
    </source>
</evidence>
<dbReference type="Gene3D" id="2.30.320.10">
    <property type="entry name" value="YwqG-like"/>
    <property type="match status" value="2"/>
</dbReference>
<sequence length="431" mass="48471">MPDRLRPLILSRRPREIGLPWVRYPSWFGGKPRLGDRPWPRCATSGRPMYFLAQIDLEEIAGCIGSSALPAAGALAFFIGEAPSGPEAGVIYVPHPRVAAPTEPPPDAPAVFDLGGDIFPENAAPSAPRLFPHWPLEISALPLDEDGSIDADAVTARWQRRQYFFTAREAWTVLGEAAAHPAWWHTAQLFAAHLRAAHHHWPSRVERQRASVVRARADLEKVRPKPTFSAVLGRIFGRRSALPSPDVEKAEKELARCEKRLAGFEQLTPAFERFVADVSAWAGEHRPWQSMSAEAVMQLKTSFDRSRKEFDEVTRYRVPHSVADLATQTLLALMVAEDERDFALLPGAIRTLINEKYRLPTDAWHQMFGQGVSIQDNARLENEGSVLLLQLVYDDMMAWRFGDMGAYQFWIPPQDLATGNWRATRLTFECH</sequence>
<dbReference type="PANTHER" id="PTHR36436:SF6">
    <property type="entry name" value="SLL5081 PROTEIN"/>
    <property type="match status" value="1"/>
</dbReference>
<reference evidence="1 2" key="1">
    <citation type="submission" date="2009-01" db="EMBL/GenBank/DDBJ databases">
        <title>Complete sequence of chromosome of Methylobacterium nodulans ORS 2060.</title>
        <authorList>
            <consortium name="US DOE Joint Genome Institute"/>
            <person name="Lucas S."/>
            <person name="Copeland A."/>
            <person name="Lapidus A."/>
            <person name="Glavina del Rio T."/>
            <person name="Dalin E."/>
            <person name="Tice H."/>
            <person name="Bruce D."/>
            <person name="Goodwin L."/>
            <person name="Pitluck S."/>
            <person name="Sims D."/>
            <person name="Brettin T."/>
            <person name="Detter J.C."/>
            <person name="Han C."/>
            <person name="Larimer F."/>
            <person name="Land M."/>
            <person name="Hauser L."/>
            <person name="Kyrpides N."/>
            <person name="Ivanova N."/>
            <person name="Marx C.J."/>
            <person name="Richardson P."/>
        </authorList>
    </citation>
    <scope>NUCLEOTIDE SEQUENCE [LARGE SCALE GENOMIC DNA]</scope>
    <source>
        <strain evidence="2">LMG 21967 / CNCM I-2342 / ORS 2060</strain>
    </source>
</reference>
<dbReference type="Pfam" id="PF09234">
    <property type="entry name" value="DUF1963"/>
    <property type="match status" value="2"/>
</dbReference>
<dbReference type="KEGG" id="mno:Mnod_0949"/>
<dbReference type="AlphaFoldDB" id="B8IHS4"/>
<name>B8IHS4_METNO</name>
<dbReference type="SUPFAM" id="SSF103032">
    <property type="entry name" value="Hypothetical protein YwqG"/>
    <property type="match status" value="2"/>
</dbReference>
<dbReference type="PANTHER" id="PTHR36436">
    <property type="entry name" value="SLL5081 PROTEIN"/>
    <property type="match status" value="1"/>
</dbReference>
<dbReference type="InterPro" id="IPR015315">
    <property type="entry name" value="DUF1963"/>
</dbReference>
<dbReference type="eggNOG" id="COG3878">
    <property type="taxonomic scope" value="Bacteria"/>
</dbReference>
<dbReference type="RefSeq" id="WP_015927660.1">
    <property type="nucleotide sequence ID" value="NC_011894.1"/>
</dbReference>